<dbReference type="AlphaFoldDB" id="A0A1W0X319"/>
<evidence type="ECO:0000313" key="3">
    <source>
        <dbReference type="Proteomes" id="UP000192578"/>
    </source>
</evidence>
<evidence type="ECO:0000256" key="1">
    <source>
        <dbReference type="SAM" id="Phobius"/>
    </source>
</evidence>
<proteinExistence type="predicted"/>
<keyword evidence="1" id="KW-0472">Membrane</keyword>
<reference evidence="3" key="1">
    <citation type="submission" date="2017-01" db="EMBL/GenBank/DDBJ databases">
        <title>Comparative genomics of anhydrobiosis in the tardigrade Hypsibius dujardini.</title>
        <authorList>
            <person name="Yoshida Y."/>
            <person name="Koutsovoulos G."/>
            <person name="Laetsch D."/>
            <person name="Stevens L."/>
            <person name="Kumar S."/>
            <person name="Horikawa D."/>
            <person name="Ishino K."/>
            <person name="Komine S."/>
            <person name="Tomita M."/>
            <person name="Blaxter M."/>
            <person name="Arakawa K."/>
        </authorList>
    </citation>
    <scope>NUCLEOTIDE SEQUENCE [LARGE SCALE GENOMIC DNA]</scope>
    <source>
        <strain evidence="3">Z151</strain>
    </source>
</reference>
<keyword evidence="1" id="KW-0812">Transmembrane</keyword>
<gene>
    <name evidence="2" type="ORF">BV898_04089</name>
</gene>
<keyword evidence="3" id="KW-1185">Reference proteome</keyword>
<name>A0A1W0X319_HYPEX</name>
<dbReference type="EMBL" id="MTYJ01000020">
    <property type="protein sequence ID" value="OQV21875.1"/>
    <property type="molecule type" value="Genomic_DNA"/>
</dbReference>
<evidence type="ECO:0000313" key="2">
    <source>
        <dbReference type="EMBL" id="OQV21875.1"/>
    </source>
</evidence>
<dbReference type="Proteomes" id="UP000192578">
    <property type="component" value="Unassembled WGS sequence"/>
</dbReference>
<sequence>MELEVLVRFFDATKAPSLEGNDLGYQYASGQVFAVISVVGAIGSCMLLILISRQRLEIRSSVDPLYAKIAANTII</sequence>
<comment type="caution">
    <text evidence="2">The sequence shown here is derived from an EMBL/GenBank/DDBJ whole genome shotgun (WGS) entry which is preliminary data.</text>
</comment>
<accession>A0A1W0X319</accession>
<organism evidence="2 3">
    <name type="scientific">Hypsibius exemplaris</name>
    <name type="common">Freshwater tardigrade</name>
    <dbReference type="NCBI Taxonomy" id="2072580"/>
    <lineage>
        <taxon>Eukaryota</taxon>
        <taxon>Metazoa</taxon>
        <taxon>Ecdysozoa</taxon>
        <taxon>Tardigrada</taxon>
        <taxon>Eutardigrada</taxon>
        <taxon>Parachela</taxon>
        <taxon>Hypsibioidea</taxon>
        <taxon>Hypsibiidae</taxon>
        <taxon>Hypsibius</taxon>
    </lineage>
</organism>
<keyword evidence="1" id="KW-1133">Transmembrane helix</keyword>
<feature type="transmembrane region" description="Helical" evidence="1">
    <location>
        <begin position="32"/>
        <end position="51"/>
    </location>
</feature>
<protein>
    <submittedName>
        <fullName evidence="2">Uncharacterized protein</fullName>
    </submittedName>
</protein>